<dbReference type="GO" id="GO:0015031">
    <property type="term" value="P:protein transport"/>
    <property type="evidence" value="ECO:0007669"/>
    <property type="project" value="UniProtKB-KW"/>
</dbReference>
<feature type="domain" description="Trimeric autotransporter adhesin YadA-like head" evidence="12">
    <location>
        <begin position="228"/>
        <end position="254"/>
    </location>
</feature>
<feature type="domain" description="Trimeric autotransporter adhesin YadA-like stalk" evidence="13">
    <location>
        <begin position="318"/>
        <end position="355"/>
    </location>
</feature>
<evidence type="ECO:0000256" key="1">
    <source>
        <dbReference type="ARBA" id="ARBA00004241"/>
    </source>
</evidence>
<evidence type="ECO:0000256" key="9">
    <source>
        <dbReference type="ARBA" id="ARBA00023136"/>
    </source>
</evidence>
<dbReference type="InterPro" id="IPR024973">
    <property type="entry name" value="ESPR"/>
</dbReference>
<dbReference type="Pfam" id="PF13018">
    <property type="entry name" value="ESPR"/>
    <property type="match status" value="1"/>
</dbReference>
<dbReference type="GO" id="GO:0009986">
    <property type="term" value="C:cell surface"/>
    <property type="evidence" value="ECO:0007669"/>
    <property type="project" value="UniProtKB-SubCell"/>
</dbReference>
<comment type="similarity">
    <text evidence="3">Belongs to the autotransporter-2 (AT-2) (TC 1.B.40) family.</text>
</comment>
<name>A0AAI9DQ49_PLUGE</name>
<feature type="domain" description="Trimeric autotransporter adhesin YadA-like stalk" evidence="13">
    <location>
        <begin position="1105"/>
        <end position="1146"/>
    </location>
</feature>
<keyword evidence="5" id="KW-1134">Transmembrane beta strand</keyword>
<dbReference type="Pfam" id="PF03895">
    <property type="entry name" value="YadA_anchor"/>
    <property type="match status" value="1"/>
</dbReference>
<keyword evidence="9" id="KW-0472">Membrane</keyword>
<dbReference type="InterPro" id="IPR008640">
    <property type="entry name" value="Adhesin_Head_dom"/>
</dbReference>
<gene>
    <name evidence="15" type="ORF">QEG54_004461</name>
</gene>
<feature type="domain" description="Trimeric autotransporter adhesin YadA-like stalk" evidence="13">
    <location>
        <begin position="468"/>
        <end position="505"/>
    </location>
</feature>
<proteinExistence type="inferred from homology"/>
<feature type="domain" description="Trimeric autotransporter adhesin YadA-like stalk" evidence="13">
    <location>
        <begin position="1921"/>
        <end position="1954"/>
    </location>
</feature>
<feature type="domain" description="Trimeric autotransporter adhesin YadA-like head" evidence="12">
    <location>
        <begin position="133"/>
        <end position="154"/>
    </location>
</feature>
<evidence type="ECO:0000256" key="2">
    <source>
        <dbReference type="ARBA" id="ARBA00004442"/>
    </source>
</evidence>
<feature type="domain" description="Trimeric autotransporter adhesin YadA-like stalk" evidence="13">
    <location>
        <begin position="728"/>
        <end position="765"/>
    </location>
</feature>
<dbReference type="CDD" id="cd12820">
    <property type="entry name" value="LbR_YadA-like"/>
    <property type="match status" value="1"/>
</dbReference>
<protein>
    <submittedName>
        <fullName evidence="15">YadA-like family protein</fullName>
    </submittedName>
</protein>
<evidence type="ECO:0000259" key="13">
    <source>
        <dbReference type="Pfam" id="PF05662"/>
    </source>
</evidence>
<evidence type="ECO:0000259" key="11">
    <source>
        <dbReference type="Pfam" id="PF03895"/>
    </source>
</evidence>
<dbReference type="InterPro" id="IPR045584">
    <property type="entry name" value="Pilin-like"/>
</dbReference>
<dbReference type="Gene3D" id="3.30.1300.30">
    <property type="entry name" value="GSPII I/J protein-like"/>
    <property type="match status" value="1"/>
</dbReference>
<keyword evidence="6" id="KW-0812">Transmembrane</keyword>
<feature type="domain" description="ESPR" evidence="14">
    <location>
        <begin position="1"/>
        <end position="35"/>
    </location>
</feature>
<evidence type="ECO:0000256" key="10">
    <source>
        <dbReference type="ARBA" id="ARBA00023237"/>
    </source>
</evidence>
<feature type="domain" description="Trimeric autotransporter adhesin YadA-like stalk" evidence="13">
    <location>
        <begin position="1480"/>
        <end position="1518"/>
    </location>
</feature>
<dbReference type="Gene3D" id="2.150.10.10">
    <property type="entry name" value="Serralysin-like metalloprotease, C-terminal"/>
    <property type="match status" value="3"/>
</dbReference>
<dbReference type="InterPro" id="IPR005594">
    <property type="entry name" value="YadA_C"/>
</dbReference>
<sequence>MNKIYRVVWCHSRQQWIVSSEFAKGHTKSTSRASNKPRVSLIENSKRALVAAVTGLVVFSAIPAQAATLPKGYGNGINGTSAYPKTAMAYGDGALIDEGADGSILYGINSTINANATNSIIMGGNSSIAAGSKSAVVLGNDSSANKDNAIVLGNTSNANQSNAVIIGNNSRADGENSLVFGNSALTANNDAVAIGTGSQALAEQSLVLGIGAASHQAKAIAIGSGSDANGEKAVVLGTNASASANDAVAIGTGAQATGVNSVALGTGSVASGSSTATARSAGLSDYNSDTINGVNLQFSTTGHPLGEISVGSVGSERRITNVSAGLIGASSTDAINGSQLYAVATKLGQTENNNTFITNQVSGIDSNVKKGLNFSANSGADVNRQLGDTLAVTGGYSAGGATSGENVTTHTYSDASGKVGIAIELAKDATFDSVTTGNSLLNNQGLTIAGGSSPVTLTGNGLDNGNNKILNVNDGTIASDSKDAVNGSQLYSLRESINNISTGTGGGKPWMLSSTSAGETHAAAAIAGNEVNLANTDGNLTIDQQDPDASGKSQLTFGLAKDLTADSVTTGTTTVSDGGVTVSGGDKPVTLTRDGLDNGGNTITNVADGKVGEGSTDAVNGGQLNTVQTQVDKGMTFAGNSGDAVTRKLGDTLAIKGGLDADKASSGQNVITRTSADGLSIELARDANFDSVTTGNTKVSDVGLSVTNPATGSAVNVTGNGLDNGGNKITHVADGEVSTGSTDAVNGGQLSDVKALAGKGWNVSSTSGGIAAAAQQVAPGGEVNFANADGNLTIAQQSDAQGKTALTFGLAKDLTAGSLTTGTTTVSDGGVTVSGGDKPVTLTKDGLDNGGNTITNVADGKVGAGSTDAVNGGQLNTVQTQVDKGMTFAGNSGDAVTRKLGDTLAIKGGLDADKASSGQNVITRTSADGLSIELARDASFDSVTTGGTVVNGAGVTIAGGAAGSAVSLTDKGLNNGGNTLVNVAAGEVSSTSTDAVNGSQLNAVQQQAGKGWNVSSTSGGIAAAAQQVAPGGEVNFANADGNLTIAQQTDAQGKTALTFGLAKDLTAGSLTTGTTTVSDGGVTVSGGDKPVTLTKDGLDNGGNTITNVADGKVGAGSTDAVNGGQLNTVQTQVDKGMTFAGNSGDAVTRKLGDTLAIKGGLDADKASSGQNVITRTTADGLSIELASDANFDSVKTGNTTINDGGLSVTNPASGSSVKVTGSGLDNGGNKITNVADGKVGEGSTDAVNGGQLNEVKTVAGKGWNLSTRSGDAVTAAQQVAPGSEVQFANRDGNLTVTPTADASGNTELTFGLAKDLTAGSLTTGGTVISDGGVVIGSGEGAVSLSSGGLNNGGHKVTDVADGDIAANSKDAVNGGQISSLVSNTESKGLNFTANTGAPVHKDLGTTLAVTGAYQGSGETSGENVITKTTDDGLTIELAKDATFSSITTGSSVLNNGGLTIGGGVGTVILSGAGLNNGGNKIINVAAGELSENSADAVNGSQLYKVSQDVSNIKNVTDSGWNISTQTTRGARASAQVSPTSGLTVINTDGNLSIVQQRDEQGGTDLTFGLAPNLTADSVTTGNTAVNTGGVAVKDDAGHATEVSASGMTVSNGSGPSTTVNAGDVTVGNVHVDGNTNTIGGLANTTWTGTATSGQAATEDQLSQAIGQVNEAVNNSGWTVKAQSGSDAKIANNGSVQFTGADDNIKVTQTGKDNNGVVQIALSNDLKVGSVTADTLTAGSTTVNNGGVTITGDTSTVTLTDKGLDNGGNKITHVSGGQLTADSQDVVNGSQLYQTNQRVANLQTESGFFQVDTPAKSRRPTVPGHNAAAGGANALASGDNALAVGNDSRATANNATAVGNRAQASAENALAVGYGAQATHANSVALGAGSRTREGAQSNYQAAFVGQSSSLGEVNIGSRTLSGVAPGRNDDDAANVAQLKAGVAAATNYTDNRFGQAMSHIDHVQNKLRAGVASAMAMAGLPQAYQPGASMFSMSGGTYAGESAMSMGYSTASDNGKWIYKAAASTNTRNDTGATIGIGYQW</sequence>
<dbReference type="GO" id="GO:0009279">
    <property type="term" value="C:cell outer membrane"/>
    <property type="evidence" value="ECO:0007669"/>
    <property type="project" value="UniProtKB-SubCell"/>
</dbReference>
<dbReference type="Pfam" id="PF05658">
    <property type="entry name" value="YadA_head"/>
    <property type="match status" value="6"/>
</dbReference>
<keyword evidence="7" id="KW-0732">Signal</keyword>
<evidence type="ECO:0000256" key="7">
    <source>
        <dbReference type="ARBA" id="ARBA00022729"/>
    </source>
</evidence>
<dbReference type="SUPFAM" id="SSF101967">
    <property type="entry name" value="Adhesin YadA, collagen-binding domain"/>
    <property type="match status" value="11"/>
</dbReference>
<keyword evidence="8" id="KW-0653">Protein transport</keyword>
<evidence type="ECO:0000259" key="12">
    <source>
        <dbReference type="Pfam" id="PF05658"/>
    </source>
</evidence>
<accession>A0AAI9DQ49</accession>
<evidence type="ECO:0000256" key="3">
    <source>
        <dbReference type="ARBA" id="ARBA00005848"/>
    </source>
</evidence>
<keyword evidence="10" id="KW-0998">Cell outer membrane</keyword>
<dbReference type="InterPro" id="IPR011049">
    <property type="entry name" value="Serralysin-like_metalloprot_C"/>
</dbReference>
<feature type="domain" description="Trimeric autotransporter adhesin YadA-like stalk" evidence="13">
    <location>
        <begin position="854"/>
        <end position="895"/>
    </location>
</feature>
<feature type="domain" description="Trimeric autotransporter adhesin YadA-like head" evidence="12">
    <location>
        <begin position="1863"/>
        <end position="1889"/>
    </location>
</feature>
<feature type="domain" description="Trimeric autotransporter adhesin YadA-like stalk" evidence="13">
    <location>
        <begin position="980"/>
        <end position="1017"/>
    </location>
</feature>
<evidence type="ECO:0000256" key="4">
    <source>
        <dbReference type="ARBA" id="ARBA00022448"/>
    </source>
</evidence>
<dbReference type="Gene3D" id="6.20.50.100">
    <property type="match status" value="5"/>
</dbReference>
<reference evidence="15" key="1">
    <citation type="submission" date="2024-02" db="EMBL/GenBank/DDBJ databases">
        <authorList>
            <consortium name="Clinical and Environmental Microbiology Branch: Whole genome sequencing antimicrobial resistance pathogens in the healthcare setting"/>
        </authorList>
    </citation>
    <scope>NUCLEOTIDE SEQUENCE</scope>
    <source>
        <strain evidence="15">2021DK-00143</strain>
    </source>
</reference>
<feature type="domain" description="Trimeric autotransporter adhesin YadA-like stalk" evidence="13">
    <location>
        <begin position="603"/>
        <end position="644"/>
    </location>
</feature>
<evidence type="ECO:0000256" key="6">
    <source>
        <dbReference type="ARBA" id="ARBA00022692"/>
    </source>
</evidence>
<evidence type="ECO:0000256" key="5">
    <source>
        <dbReference type="ARBA" id="ARBA00022452"/>
    </source>
</evidence>
<feature type="domain" description="Trimeric autotransporter adhesin YadA-like head" evidence="12">
    <location>
        <begin position="1835"/>
        <end position="1861"/>
    </location>
</feature>
<organism evidence="15">
    <name type="scientific">Pluralibacter gergoviae</name>
    <name type="common">Enterobacter gergoviae</name>
    <dbReference type="NCBI Taxonomy" id="61647"/>
    <lineage>
        <taxon>Bacteria</taxon>
        <taxon>Pseudomonadati</taxon>
        <taxon>Pseudomonadota</taxon>
        <taxon>Gammaproteobacteria</taxon>
        <taxon>Enterobacterales</taxon>
        <taxon>Enterobacteriaceae</taxon>
        <taxon>Pluralibacter</taxon>
    </lineage>
</organism>
<feature type="domain" description="Trimeric autotransporter adhesin YadA-like stalk" evidence="13">
    <location>
        <begin position="1769"/>
        <end position="1801"/>
    </location>
</feature>
<comment type="subcellular location">
    <subcellularLocation>
        <location evidence="2">Cell outer membrane</location>
    </subcellularLocation>
    <subcellularLocation>
        <location evidence="1">Cell surface</location>
    </subcellularLocation>
</comment>
<feature type="domain" description="Trimeric autotransporter adhesin YadA-like head" evidence="12">
    <location>
        <begin position="256"/>
        <end position="273"/>
    </location>
</feature>
<dbReference type="EMBL" id="ABLOKC030000033">
    <property type="protein sequence ID" value="EML1473651.1"/>
    <property type="molecule type" value="Genomic_DNA"/>
</dbReference>
<keyword evidence="4" id="KW-0813">Transport</keyword>
<comment type="caution">
    <text evidence="15">The sequence shown here is derived from an EMBL/GenBank/DDBJ whole genome shotgun (WGS) entry which is preliminary data.</text>
</comment>
<feature type="domain" description="Trimeric autotransporter adhesin YadA-like stalk" evidence="13">
    <location>
        <begin position="1230"/>
        <end position="1273"/>
    </location>
</feature>
<dbReference type="Pfam" id="PF05662">
    <property type="entry name" value="YadA_stalk"/>
    <property type="match status" value="12"/>
</dbReference>
<dbReference type="SUPFAM" id="SSF54523">
    <property type="entry name" value="Pili subunits"/>
    <property type="match status" value="1"/>
</dbReference>
<evidence type="ECO:0000313" key="15">
    <source>
        <dbReference type="EMBL" id="EML1473651.1"/>
    </source>
</evidence>
<dbReference type="InterPro" id="IPR008635">
    <property type="entry name" value="Coiled_stalk_dom"/>
</dbReference>
<dbReference type="Gene3D" id="2.20.70.140">
    <property type="match status" value="10"/>
</dbReference>
<evidence type="ECO:0000256" key="8">
    <source>
        <dbReference type="ARBA" id="ARBA00022927"/>
    </source>
</evidence>
<feature type="domain" description="Trimeric autotransporter adhesin YadA-like head" evidence="12">
    <location>
        <begin position="172"/>
        <end position="198"/>
    </location>
</feature>
<feature type="domain" description="Trimeric autotransporter adhesin YadA-like C-terminal membrane anchor" evidence="11">
    <location>
        <begin position="1981"/>
        <end position="2041"/>
    </location>
</feature>
<feature type="domain" description="Trimeric autotransporter adhesin YadA-like stalk" evidence="13">
    <location>
        <begin position="1355"/>
        <end position="1396"/>
    </location>
</feature>
<dbReference type="Gene3D" id="1.20.5.170">
    <property type="match status" value="7"/>
</dbReference>
<evidence type="ECO:0000259" key="14">
    <source>
        <dbReference type="Pfam" id="PF13018"/>
    </source>
</evidence>